<reference evidence="1 2" key="1">
    <citation type="journal article" date="2008" name="Nature">
        <title>The genome of Laccaria bicolor provides insights into mycorrhizal symbiosis.</title>
        <authorList>
            <person name="Martin F."/>
            <person name="Aerts A."/>
            <person name="Ahren D."/>
            <person name="Brun A."/>
            <person name="Danchin E.G.J."/>
            <person name="Duchaussoy F."/>
            <person name="Gibon J."/>
            <person name="Kohler A."/>
            <person name="Lindquist E."/>
            <person name="Pereda V."/>
            <person name="Salamov A."/>
            <person name="Shapiro H.J."/>
            <person name="Wuyts J."/>
            <person name="Blaudez D."/>
            <person name="Buee M."/>
            <person name="Brokstein P."/>
            <person name="Canbaeck B."/>
            <person name="Cohen D."/>
            <person name="Courty P.E."/>
            <person name="Coutinho P.M."/>
            <person name="Delaruelle C."/>
            <person name="Detter J.C."/>
            <person name="Deveau A."/>
            <person name="DiFazio S."/>
            <person name="Duplessis S."/>
            <person name="Fraissinet-Tachet L."/>
            <person name="Lucic E."/>
            <person name="Frey-Klett P."/>
            <person name="Fourrey C."/>
            <person name="Feussner I."/>
            <person name="Gay G."/>
            <person name="Grimwood J."/>
            <person name="Hoegger P.J."/>
            <person name="Jain P."/>
            <person name="Kilaru S."/>
            <person name="Labbe J."/>
            <person name="Lin Y.C."/>
            <person name="Legue V."/>
            <person name="Le Tacon F."/>
            <person name="Marmeisse R."/>
            <person name="Melayah D."/>
            <person name="Montanini B."/>
            <person name="Muratet M."/>
            <person name="Nehls U."/>
            <person name="Niculita-Hirzel H."/>
            <person name="Oudot-Le Secq M.P."/>
            <person name="Peter M."/>
            <person name="Quesneville H."/>
            <person name="Rajashekar B."/>
            <person name="Reich M."/>
            <person name="Rouhier N."/>
            <person name="Schmutz J."/>
            <person name="Yin T."/>
            <person name="Chalot M."/>
            <person name="Henrissat B."/>
            <person name="Kuees U."/>
            <person name="Lucas S."/>
            <person name="Van de Peer Y."/>
            <person name="Podila G.K."/>
            <person name="Polle A."/>
            <person name="Pukkila P.J."/>
            <person name="Richardson P.M."/>
            <person name="Rouze P."/>
            <person name="Sanders I.R."/>
            <person name="Stajich J.E."/>
            <person name="Tunlid A."/>
            <person name="Tuskan G."/>
            <person name="Grigoriev I.V."/>
        </authorList>
    </citation>
    <scope>NUCLEOTIDE SEQUENCE [LARGE SCALE GENOMIC DNA]</scope>
    <source>
        <strain evidence="2">S238N-H82 / ATCC MYA-4686</strain>
    </source>
</reference>
<evidence type="ECO:0000313" key="2">
    <source>
        <dbReference type="Proteomes" id="UP000001194"/>
    </source>
</evidence>
<protein>
    <submittedName>
        <fullName evidence="1">Predicted protein</fullName>
    </submittedName>
</protein>
<sequence>MSFLPRVRQQAPDHGAIQASVLVVPPDGLVHETGMKYAEFNVEGLPRTLTTATEMMLQQGYFFGVVQVAQCNSSTLIIADIVAVPMKDVEGQIQPETWYLPLRHTWRFPIVNKFRAMLLARSNVEVQHHGFMQPDKDHRGFSYKLLEGHRVFLVNTLEMLVPFRSREDTRSEFQKKTGGAGSPSTSRANVKVATLAIGLRLCFMTLRCVDFETSAITDLREFGAAAFAYCSVRDFLEFGDVKRDIAECISWQCRCCSESRIFLSQLPLFGLVALIAPCHPSDA</sequence>
<evidence type="ECO:0000313" key="1">
    <source>
        <dbReference type="EMBL" id="EDR01968.1"/>
    </source>
</evidence>
<dbReference type="EMBL" id="DS547134">
    <property type="protein sequence ID" value="EDR01968.1"/>
    <property type="molecule type" value="Genomic_DNA"/>
</dbReference>
<dbReference type="KEGG" id="lbc:LACBIDRAFT_295525"/>
<dbReference type="InParanoid" id="B0DTU0"/>
<keyword evidence="2" id="KW-1185">Reference proteome</keyword>
<organism evidence="2">
    <name type="scientific">Laccaria bicolor (strain S238N-H82 / ATCC MYA-4686)</name>
    <name type="common">Bicoloured deceiver</name>
    <name type="synonym">Laccaria laccata var. bicolor</name>
    <dbReference type="NCBI Taxonomy" id="486041"/>
    <lineage>
        <taxon>Eukaryota</taxon>
        <taxon>Fungi</taxon>
        <taxon>Dikarya</taxon>
        <taxon>Basidiomycota</taxon>
        <taxon>Agaricomycotina</taxon>
        <taxon>Agaricomycetes</taxon>
        <taxon>Agaricomycetidae</taxon>
        <taxon>Agaricales</taxon>
        <taxon>Agaricineae</taxon>
        <taxon>Hydnangiaceae</taxon>
        <taxon>Laccaria</taxon>
    </lineage>
</organism>
<dbReference type="RefSeq" id="XP_001887359.1">
    <property type="nucleotide sequence ID" value="XM_001887324.1"/>
</dbReference>
<proteinExistence type="predicted"/>
<dbReference type="Proteomes" id="UP000001194">
    <property type="component" value="Unassembled WGS sequence"/>
</dbReference>
<accession>B0DTU0</accession>
<dbReference type="HOGENOM" id="CLU_983768_0_0_1"/>
<dbReference type="GeneID" id="6082947"/>
<gene>
    <name evidence="1" type="ORF">LACBIDRAFT_295525</name>
</gene>
<dbReference type="AlphaFoldDB" id="B0DTU0"/>
<name>B0DTU0_LACBS</name>